<evidence type="ECO:0000256" key="2">
    <source>
        <dbReference type="ARBA" id="ARBA00023134"/>
    </source>
</evidence>
<organism evidence="4 5">
    <name type="scientific">Thermococcus gorgonarius</name>
    <dbReference type="NCBI Taxonomy" id="71997"/>
    <lineage>
        <taxon>Archaea</taxon>
        <taxon>Methanobacteriati</taxon>
        <taxon>Methanobacteriota</taxon>
        <taxon>Thermococci</taxon>
        <taxon>Thermococcales</taxon>
        <taxon>Thermococcaceae</taxon>
        <taxon>Thermococcus</taxon>
    </lineage>
</organism>
<evidence type="ECO:0000313" key="4">
    <source>
        <dbReference type="EMBL" id="ASJ00607.1"/>
    </source>
</evidence>
<dbReference type="Proteomes" id="UP000250134">
    <property type="component" value="Chromosome"/>
</dbReference>
<sequence>MRNPFEKMPTVLTADELIDKAFRRAEKAASAFTPQGGKVTKARQREELRIRTVSNVVRDNLKKILDRTPGVSTLPKFYQELVDTLVDRDQFHRSLARVNWAIKTIRNLEQRYVEKIRFERDSLGIAKLRRQFYGRVADILKSINDDLEYLNKARNVLKELPVVDLELPTVVIAGHPNVGKSTLLRALTNAKPEVASYPFTTKGINVGQFEEHYLRYQVIDTPGLLDRPLSERNEVEKQAILALKHLGDVIIYIFDPSEYCGFPIEEQMHLFEEIHSEFGEFPFVVVLNKTDIAEEEKIQRVEEFIRKKGLRPIRISALTGSGLDELKKTVVELVRPKAEELARKIMEKELEKFRDGSNFV</sequence>
<dbReference type="Pfam" id="PF06858">
    <property type="entry name" value="NOG1"/>
    <property type="match status" value="1"/>
</dbReference>
<dbReference type="InterPro" id="IPR041623">
    <property type="entry name" value="NOG1_N"/>
</dbReference>
<protein>
    <recommendedName>
        <fullName evidence="3">OBG-type G domain-containing protein</fullName>
    </recommendedName>
</protein>
<evidence type="ECO:0000313" key="5">
    <source>
        <dbReference type="Proteomes" id="UP000250134"/>
    </source>
</evidence>
<dbReference type="InterPro" id="IPR010674">
    <property type="entry name" value="NOG1_Rossman_fold_dom"/>
</dbReference>
<dbReference type="InterPro" id="IPR005225">
    <property type="entry name" value="Small_GTP-bd"/>
</dbReference>
<dbReference type="GO" id="GO:0005525">
    <property type="term" value="F:GTP binding"/>
    <property type="evidence" value="ECO:0007669"/>
    <property type="project" value="UniProtKB-KW"/>
</dbReference>
<name>A0A2Z2M467_THEGO</name>
<dbReference type="OrthoDB" id="147673at2157"/>
<dbReference type="RefSeq" id="WP_088884946.1">
    <property type="nucleotide sequence ID" value="NZ_CP014855.1"/>
</dbReference>
<evidence type="ECO:0000259" key="3">
    <source>
        <dbReference type="PROSITE" id="PS51710"/>
    </source>
</evidence>
<proteinExistence type="predicted"/>
<dbReference type="Gene3D" id="3.40.50.300">
    <property type="entry name" value="P-loop containing nucleotide triphosphate hydrolases"/>
    <property type="match status" value="1"/>
</dbReference>
<dbReference type="PROSITE" id="PS51710">
    <property type="entry name" value="G_OBG"/>
    <property type="match status" value="1"/>
</dbReference>
<gene>
    <name evidence="4" type="ORF">A3K92_03510</name>
</gene>
<dbReference type="EMBL" id="CP014855">
    <property type="protein sequence ID" value="ASJ00607.1"/>
    <property type="molecule type" value="Genomic_DNA"/>
</dbReference>
<evidence type="ECO:0000256" key="1">
    <source>
        <dbReference type="ARBA" id="ARBA00022741"/>
    </source>
</evidence>
<dbReference type="CDD" id="cd01897">
    <property type="entry name" value="NOG"/>
    <property type="match status" value="1"/>
</dbReference>
<dbReference type="PRINTS" id="PR00326">
    <property type="entry name" value="GTP1OBG"/>
</dbReference>
<dbReference type="InterPro" id="IPR006073">
    <property type="entry name" value="GTP-bd"/>
</dbReference>
<dbReference type="PANTHER" id="PTHR45759">
    <property type="entry name" value="NUCLEOLAR GTP-BINDING PROTEIN 1"/>
    <property type="match status" value="1"/>
</dbReference>
<dbReference type="AlphaFoldDB" id="A0A2Z2M467"/>
<dbReference type="Gene3D" id="1.20.120.1190">
    <property type="match status" value="1"/>
</dbReference>
<dbReference type="GeneID" id="33331586"/>
<dbReference type="KEGG" id="tgg:A3K92_03510"/>
<dbReference type="SUPFAM" id="SSF52540">
    <property type="entry name" value="P-loop containing nucleoside triphosphate hydrolases"/>
    <property type="match status" value="2"/>
</dbReference>
<keyword evidence="2" id="KW-0342">GTP-binding</keyword>
<accession>A0A2Z2M467</accession>
<reference evidence="4 5" key="1">
    <citation type="submission" date="2016-03" db="EMBL/GenBank/DDBJ databases">
        <title>Complete genome sequence of Thermococcus gorgonarius.</title>
        <authorList>
            <person name="Oger P.M."/>
        </authorList>
    </citation>
    <scope>NUCLEOTIDE SEQUENCE [LARGE SCALE GENOMIC DNA]</scope>
    <source>
        <strain evidence="4 5">W-12</strain>
    </source>
</reference>
<feature type="domain" description="OBG-type G" evidence="3">
    <location>
        <begin position="168"/>
        <end position="335"/>
    </location>
</feature>
<dbReference type="Pfam" id="PF17835">
    <property type="entry name" value="NOG1_N"/>
    <property type="match status" value="1"/>
</dbReference>
<dbReference type="NCBIfam" id="TIGR00231">
    <property type="entry name" value="small_GTP"/>
    <property type="match status" value="1"/>
</dbReference>
<dbReference type="InterPro" id="IPR031167">
    <property type="entry name" value="G_OBG"/>
</dbReference>
<keyword evidence="5" id="KW-1185">Reference proteome</keyword>
<dbReference type="InterPro" id="IPR027417">
    <property type="entry name" value="P-loop_NTPase"/>
</dbReference>
<keyword evidence="1" id="KW-0547">Nucleotide-binding</keyword>